<keyword evidence="3" id="KW-1185">Reference proteome</keyword>
<protein>
    <submittedName>
        <fullName evidence="2">Uncharacterized protein</fullName>
    </submittedName>
</protein>
<feature type="compositionally biased region" description="Basic and acidic residues" evidence="1">
    <location>
        <begin position="77"/>
        <end position="91"/>
    </location>
</feature>
<dbReference type="RefSeq" id="WP_171473825.1">
    <property type="nucleotide sequence ID" value="NZ_CP053452.2"/>
</dbReference>
<dbReference type="AlphaFoldDB" id="A0A6M5YYV0"/>
<feature type="region of interest" description="Disordered" evidence="1">
    <location>
        <begin position="70"/>
        <end position="91"/>
    </location>
</feature>
<dbReference type="KEGG" id="ftj:FTUN_6309"/>
<reference evidence="3" key="1">
    <citation type="submission" date="2020-05" db="EMBL/GenBank/DDBJ databases">
        <title>Frigoriglobus tundricola gen. nov., sp. nov., a psychrotolerant cellulolytic planctomycete of the family Gemmataceae with two divergent copies of 16S rRNA gene.</title>
        <authorList>
            <person name="Kulichevskaya I.S."/>
            <person name="Ivanova A.A."/>
            <person name="Naumoff D.G."/>
            <person name="Beletsky A.V."/>
            <person name="Rijpstra W.I.C."/>
            <person name="Sinninghe Damste J.S."/>
            <person name="Mardanov A.V."/>
            <person name="Ravin N.V."/>
            <person name="Dedysh S.N."/>
        </authorList>
    </citation>
    <scope>NUCLEOTIDE SEQUENCE [LARGE SCALE GENOMIC DNA]</scope>
    <source>
        <strain evidence="3">PL17</strain>
    </source>
</reference>
<gene>
    <name evidence="2" type="ORF">FTUN_6309</name>
</gene>
<dbReference type="Proteomes" id="UP000503447">
    <property type="component" value="Chromosome"/>
</dbReference>
<sequence length="91" mass="9896">MVTCGSVTFRYYNANAGTAGLAVGSFAYTPGHWYAIEVSTDQSGGSGAYKYKIQIYDFTTQTFLGTAEITNSTSLSRHPDNGRPRRSDPGW</sequence>
<accession>A0A6M5YYV0</accession>
<dbReference type="EMBL" id="CP053452">
    <property type="protein sequence ID" value="QJW98714.1"/>
    <property type="molecule type" value="Genomic_DNA"/>
</dbReference>
<proteinExistence type="predicted"/>
<evidence type="ECO:0000256" key="1">
    <source>
        <dbReference type="SAM" id="MobiDB-lite"/>
    </source>
</evidence>
<organism evidence="2 3">
    <name type="scientific">Frigoriglobus tundricola</name>
    <dbReference type="NCBI Taxonomy" id="2774151"/>
    <lineage>
        <taxon>Bacteria</taxon>
        <taxon>Pseudomonadati</taxon>
        <taxon>Planctomycetota</taxon>
        <taxon>Planctomycetia</taxon>
        <taxon>Gemmatales</taxon>
        <taxon>Gemmataceae</taxon>
        <taxon>Frigoriglobus</taxon>
    </lineage>
</organism>
<evidence type="ECO:0000313" key="3">
    <source>
        <dbReference type="Proteomes" id="UP000503447"/>
    </source>
</evidence>
<evidence type="ECO:0000313" key="2">
    <source>
        <dbReference type="EMBL" id="QJW98714.1"/>
    </source>
</evidence>
<name>A0A6M5YYV0_9BACT</name>